<sequence length="183" mass="21272">MLSYTKLDLNAVETETSRKASSNSMDLLRREGTEYWSRMTGESLTSDRFSTTIEISKDKMVERIEADYVNFIAKLLLQSLCRLQETQVLMYVRDSDITIMRNLVIPWAVLEYKSRMASPVSVRIDHHFRLNELFKGRVVISNSDRSLWVDNDVVAKVEDIAKNVLDRRNIVNTGQGTLKYMRR</sequence>
<accession>A0A0A9XUD1</accession>
<evidence type="ECO:0000256" key="2">
    <source>
        <dbReference type="ARBA" id="ARBA00022448"/>
    </source>
</evidence>
<dbReference type="InterPro" id="IPR038495">
    <property type="entry name" value="ATPase_E_C"/>
</dbReference>
<dbReference type="GO" id="GO:0046961">
    <property type="term" value="F:proton-transporting ATPase activity, rotational mechanism"/>
    <property type="evidence" value="ECO:0007669"/>
    <property type="project" value="InterPro"/>
</dbReference>
<proteinExistence type="inferred from homology"/>
<dbReference type="Pfam" id="PF01991">
    <property type="entry name" value="vATP-synt_E"/>
    <property type="match status" value="1"/>
</dbReference>
<keyword evidence="2" id="KW-0813">Transport</keyword>
<evidence type="ECO:0000256" key="3">
    <source>
        <dbReference type="ARBA" id="ARBA00023065"/>
    </source>
</evidence>
<organism evidence="4">
    <name type="scientific">Lygus hesperus</name>
    <name type="common">Western plant bug</name>
    <dbReference type="NCBI Taxonomy" id="30085"/>
    <lineage>
        <taxon>Eukaryota</taxon>
        <taxon>Metazoa</taxon>
        <taxon>Ecdysozoa</taxon>
        <taxon>Arthropoda</taxon>
        <taxon>Hexapoda</taxon>
        <taxon>Insecta</taxon>
        <taxon>Pterygota</taxon>
        <taxon>Neoptera</taxon>
        <taxon>Paraneoptera</taxon>
        <taxon>Hemiptera</taxon>
        <taxon>Heteroptera</taxon>
        <taxon>Panheteroptera</taxon>
        <taxon>Cimicomorpha</taxon>
        <taxon>Miridae</taxon>
        <taxon>Mirini</taxon>
        <taxon>Lygus</taxon>
    </lineage>
</organism>
<evidence type="ECO:0000313" key="4">
    <source>
        <dbReference type="EMBL" id="JAG22508.1"/>
    </source>
</evidence>
<comment type="similarity">
    <text evidence="1">Belongs to the V-ATPase E subunit family.</text>
</comment>
<dbReference type="AlphaFoldDB" id="A0A0A9XUD1"/>
<reference evidence="4" key="2">
    <citation type="submission" date="2014-07" db="EMBL/GenBank/DDBJ databases">
        <authorList>
            <person name="Hull J."/>
        </authorList>
    </citation>
    <scope>NUCLEOTIDE SEQUENCE</scope>
</reference>
<dbReference type="InterPro" id="IPR002842">
    <property type="entry name" value="ATPase_V1_Esu"/>
</dbReference>
<keyword evidence="3" id="KW-0406">Ion transport</keyword>
<name>A0A0A9XUD1_LYGHE</name>
<dbReference type="EMBL" id="GBHO01021096">
    <property type="protein sequence ID" value="JAG22508.1"/>
    <property type="molecule type" value="Transcribed_RNA"/>
</dbReference>
<evidence type="ECO:0000256" key="1">
    <source>
        <dbReference type="ARBA" id="ARBA00005901"/>
    </source>
</evidence>
<dbReference type="SUPFAM" id="SSF160527">
    <property type="entry name" value="V-type ATPase subunit E-like"/>
    <property type="match status" value="1"/>
</dbReference>
<reference evidence="4" key="1">
    <citation type="journal article" date="2014" name="PLoS ONE">
        <title>Transcriptome-Based Identification of ABC Transporters in the Western Tarnished Plant Bug Lygus hesperus.</title>
        <authorList>
            <person name="Hull J.J."/>
            <person name="Chaney K."/>
            <person name="Geib S.M."/>
            <person name="Fabrick J.A."/>
            <person name="Brent C.S."/>
            <person name="Walsh D."/>
            <person name="Lavine L.C."/>
        </authorList>
    </citation>
    <scope>NUCLEOTIDE SEQUENCE</scope>
</reference>
<protein>
    <submittedName>
        <fullName evidence="4">V-type proton ATPase subunit E</fullName>
    </submittedName>
</protein>
<dbReference type="Gene3D" id="3.30.2320.30">
    <property type="entry name" value="ATP synthase, E subunit, C-terminal"/>
    <property type="match status" value="1"/>
</dbReference>
<dbReference type="GO" id="GO:0033178">
    <property type="term" value="C:proton-transporting two-sector ATPase complex, catalytic domain"/>
    <property type="evidence" value="ECO:0007669"/>
    <property type="project" value="InterPro"/>
</dbReference>
<gene>
    <name evidence="4" type="primary">Vha26</name>
    <name evidence="4" type="ORF">CM83_98665</name>
</gene>